<organism evidence="1 2">
    <name type="scientific">Mariniblastus fucicola</name>
    <dbReference type="NCBI Taxonomy" id="980251"/>
    <lineage>
        <taxon>Bacteria</taxon>
        <taxon>Pseudomonadati</taxon>
        <taxon>Planctomycetota</taxon>
        <taxon>Planctomycetia</taxon>
        <taxon>Pirellulales</taxon>
        <taxon>Pirellulaceae</taxon>
        <taxon>Mariniblastus</taxon>
    </lineage>
</organism>
<dbReference type="EMBL" id="CP042912">
    <property type="protein sequence ID" value="QEG22231.1"/>
    <property type="molecule type" value="Genomic_DNA"/>
</dbReference>
<gene>
    <name evidence="1" type="ORF">MFFC18_21070</name>
</gene>
<protein>
    <submittedName>
        <fullName evidence="1">Uncharacterized protein</fullName>
    </submittedName>
</protein>
<dbReference type="Proteomes" id="UP000322214">
    <property type="component" value="Chromosome"/>
</dbReference>
<proteinExistence type="predicted"/>
<dbReference type="KEGG" id="mff:MFFC18_21070"/>
<evidence type="ECO:0000313" key="1">
    <source>
        <dbReference type="EMBL" id="QEG22231.1"/>
    </source>
</evidence>
<evidence type="ECO:0000313" key="2">
    <source>
        <dbReference type="Proteomes" id="UP000322214"/>
    </source>
</evidence>
<accession>A0A5B9PH94</accession>
<keyword evidence="2" id="KW-1185">Reference proteome</keyword>
<name>A0A5B9PH94_9BACT</name>
<sequence length="194" mass="21081">MRPLQRTCSKAVADTMAASTCSTNPIAALWFGQVRSDTRSTCSNHAAEHARLRLADSLELEHGPGPLQDNKALNRSGDGFVVGKSPDCRGLPLYPTPFSLIYVFRSARLTRTLSSGTILRRQVCDMQENAVCSVMKCSPCADVFENWANAGTNTARIGKVNQIEGDIHPQPRSDVQLTYSNHADDVLDFAGAGR</sequence>
<dbReference type="AlphaFoldDB" id="A0A5B9PH94"/>
<dbReference type="STRING" id="980251.GCA_001642875_03587"/>
<reference evidence="1 2" key="1">
    <citation type="submission" date="2019-08" db="EMBL/GenBank/DDBJ databases">
        <title>Deep-cultivation of Planctomycetes and their phenomic and genomic characterization uncovers novel biology.</title>
        <authorList>
            <person name="Wiegand S."/>
            <person name="Jogler M."/>
            <person name="Boedeker C."/>
            <person name="Pinto D."/>
            <person name="Vollmers J."/>
            <person name="Rivas-Marin E."/>
            <person name="Kohn T."/>
            <person name="Peeters S.H."/>
            <person name="Heuer A."/>
            <person name="Rast P."/>
            <person name="Oberbeckmann S."/>
            <person name="Bunk B."/>
            <person name="Jeske O."/>
            <person name="Meyerdierks A."/>
            <person name="Storesund J.E."/>
            <person name="Kallscheuer N."/>
            <person name="Luecker S."/>
            <person name="Lage O.M."/>
            <person name="Pohl T."/>
            <person name="Merkel B.J."/>
            <person name="Hornburger P."/>
            <person name="Mueller R.-W."/>
            <person name="Bruemmer F."/>
            <person name="Labrenz M."/>
            <person name="Spormann A.M."/>
            <person name="Op den Camp H."/>
            <person name="Overmann J."/>
            <person name="Amann R."/>
            <person name="Jetten M.S.M."/>
            <person name="Mascher T."/>
            <person name="Medema M.H."/>
            <person name="Devos D.P."/>
            <person name="Kaster A.-K."/>
            <person name="Ovreas L."/>
            <person name="Rohde M."/>
            <person name="Galperin M.Y."/>
            <person name="Jogler C."/>
        </authorList>
    </citation>
    <scope>NUCLEOTIDE SEQUENCE [LARGE SCALE GENOMIC DNA]</scope>
    <source>
        <strain evidence="1 2">FC18</strain>
    </source>
</reference>